<name>A0A6A5YID0_9PLEO</name>
<evidence type="ECO:0000313" key="3">
    <source>
        <dbReference type="Proteomes" id="UP000799770"/>
    </source>
</evidence>
<feature type="compositionally biased region" description="Polar residues" evidence="1">
    <location>
        <begin position="1"/>
        <end position="13"/>
    </location>
</feature>
<dbReference type="EMBL" id="ML977369">
    <property type="protein sequence ID" value="KAF2105888.1"/>
    <property type="molecule type" value="Genomic_DNA"/>
</dbReference>
<protein>
    <submittedName>
        <fullName evidence="2">Uncharacterized protein</fullName>
    </submittedName>
</protein>
<feature type="region of interest" description="Disordered" evidence="1">
    <location>
        <begin position="1"/>
        <end position="41"/>
    </location>
</feature>
<gene>
    <name evidence="2" type="ORF">BDV96DRAFT_607809</name>
</gene>
<organism evidence="2 3">
    <name type="scientific">Lophiotrema nucula</name>
    <dbReference type="NCBI Taxonomy" id="690887"/>
    <lineage>
        <taxon>Eukaryota</taxon>
        <taxon>Fungi</taxon>
        <taxon>Dikarya</taxon>
        <taxon>Ascomycota</taxon>
        <taxon>Pezizomycotina</taxon>
        <taxon>Dothideomycetes</taxon>
        <taxon>Pleosporomycetidae</taxon>
        <taxon>Pleosporales</taxon>
        <taxon>Lophiotremataceae</taxon>
        <taxon>Lophiotrema</taxon>
    </lineage>
</organism>
<evidence type="ECO:0000313" key="2">
    <source>
        <dbReference type="EMBL" id="KAF2105888.1"/>
    </source>
</evidence>
<dbReference type="Proteomes" id="UP000799770">
    <property type="component" value="Unassembled WGS sequence"/>
</dbReference>
<evidence type="ECO:0000256" key="1">
    <source>
        <dbReference type="SAM" id="MobiDB-lite"/>
    </source>
</evidence>
<accession>A0A6A5YID0</accession>
<sequence length="171" mass="18857">MRTSRVANRTITYTKDPVTNKRGPPGEDDDSDGNDPVPERVPQRICRDLGVNPELVAAGSFHNHFDPGPIGPNLAGPVNHHGSMCQWIAPPHEPLMLQPLAGPPPPILDERTPPPPIGTRFNKLPQLLRPLPTSTRYWLISRNQLHTRQQQLEAENARILRARGYGSTAAG</sequence>
<keyword evidence="3" id="KW-1185">Reference proteome</keyword>
<proteinExistence type="predicted"/>
<reference evidence="2" key="1">
    <citation type="journal article" date="2020" name="Stud. Mycol.">
        <title>101 Dothideomycetes genomes: a test case for predicting lifestyles and emergence of pathogens.</title>
        <authorList>
            <person name="Haridas S."/>
            <person name="Albert R."/>
            <person name="Binder M."/>
            <person name="Bloem J."/>
            <person name="Labutti K."/>
            <person name="Salamov A."/>
            <person name="Andreopoulos B."/>
            <person name="Baker S."/>
            <person name="Barry K."/>
            <person name="Bills G."/>
            <person name="Bluhm B."/>
            <person name="Cannon C."/>
            <person name="Castanera R."/>
            <person name="Culley D."/>
            <person name="Daum C."/>
            <person name="Ezra D."/>
            <person name="Gonzalez J."/>
            <person name="Henrissat B."/>
            <person name="Kuo A."/>
            <person name="Liang C."/>
            <person name="Lipzen A."/>
            <person name="Lutzoni F."/>
            <person name="Magnuson J."/>
            <person name="Mondo S."/>
            <person name="Nolan M."/>
            <person name="Ohm R."/>
            <person name="Pangilinan J."/>
            <person name="Park H.-J."/>
            <person name="Ramirez L."/>
            <person name="Alfaro M."/>
            <person name="Sun H."/>
            <person name="Tritt A."/>
            <person name="Yoshinaga Y."/>
            <person name="Zwiers L.-H."/>
            <person name="Turgeon B."/>
            <person name="Goodwin S."/>
            <person name="Spatafora J."/>
            <person name="Crous P."/>
            <person name="Grigoriev I."/>
        </authorList>
    </citation>
    <scope>NUCLEOTIDE SEQUENCE</scope>
    <source>
        <strain evidence="2">CBS 627.86</strain>
    </source>
</reference>
<dbReference type="AlphaFoldDB" id="A0A6A5YID0"/>